<evidence type="ECO:0000256" key="2">
    <source>
        <dbReference type="ARBA" id="ARBA00022448"/>
    </source>
</evidence>
<evidence type="ECO:0000256" key="9">
    <source>
        <dbReference type="RuleBase" id="RU003357"/>
    </source>
</evidence>
<dbReference type="Pfam" id="PF00593">
    <property type="entry name" value="TonB_dep_Rec_b-barrel"/>
    <property type="match status" value="1"/>
</dbReference>
<dbReference type="InterPro" id="IPR036942">
    <property type="entry name" value="Beta-barrel_TonB_sf"/>
</dbReference>
<accession>A0ABQ5X4M2</accession>
<dbReference type="InterPro" id="IPR037066">
    <property type="entry name" value="Plug_dom_sf"/>
</dbReference>
<feature type="domain" description="TonB-dependent receptor-like beta-barrel" evidence="10">
    <location>
        <begin position="420"/>
        <end position="852"/>
    </location>
</feature>
<reference evidence="13" key="1">
    <citation type="journal article" date="2019" name="Int. J. Syst. Evol. Microbiol.">
        <title>The Global Catalogue of Microorganisms (GCM) 10K type strain sequencing project: providing services to taxonomists for standard genome sequencing and annotation.</title>
        <authorList>
            <consortium name="The Broad Institute Genomics Platform"/>
            <consortium name="The Broad Institute Genome Sequencing Center for Infectious Disease"/>
            <person name="Wu L."/>
            <person name="Ma J."/>
        </authorList>
    </citation>
    <scope>NUCLEOTIDE SEQUENCE [LARGE SCALE GENOMIC DNA]</scope>
    <source>
        <strain evidence="13">NBRC 111981</strain>
    </source>
</reference>
<keyword evidence="2 8" id="KW-0813">Transport</keyword>
<evidence type="ECO:0000313" key="13">
    <source>
        <dbReference type="Proteomes" id="UP001156627"/>
    </source>
</evidence>
<protein>
    <submittedName>
        <fullName evidence="12">TonB-dependent receptor</fullName>
    </submittedName>
</protein>
<comment type="caution">
    <text evidence="12">The sequence shown here is derived from an EMBL/GenBank/DDBJ whole genome shotgun (WGS) entry which is preliminary data.</text>
</comment>
<keyword evidence="7 8" id="KW-0998">Cell outer membrane</keyword>
<dbReference type="Gene3D" id="2.40.170.20">
    <property type="entry name" value="TonB-dependent receptor, beta-barrel domain"/>
    <property type="match status" value="1"/>
</dbReference>
<evidence type="ECO:0000256" key="8">
    <source>
        <dbReference type="PROSITE-ProRule" id="PRU01360"/>
    </source>
</evidence>
<keyword evidence="3 8" id="KW-1134">Transmembrane beta strand</keyword>
<dbReference type="SUPFAM" id="SSF56935">
    <property type="entry name" value="Porins"/>
    <property type="match status" value="1"/>
</dbReference>
<sequence>MDAITVTGSLIPQTQLETFTPTTSVTSEQLKAEGFATVAQALQHLSFATGSVQNAQNTNSFTPGAKTASFFGLNPGYVKLLVDGRPMNNFPVLYDSTEVINNLNTIPTDLVDRIEFLPGGQSTLYGSDAIAGVINIIMKKKVDAPIIDARYGWNGLGGNANRHISFADTFSFGKFNITAGAQIESSQPIWSADRSWTSHNFENGASPALSGRDYLIYNSELRNSYYMLDPNRCALTTGQFGGTEGLQHRPGQGDYCGSFYAPGTSTLSGDSKTANIYTRATYDLSDTTQLYGDFSYNFDREKWSNGASTMWWGSSSKYTYIYDPDLDDFINFQKSFSPEEVGGYQHIMSKSYERNYTLTLGSKGILGASDWEYDISVMHGEDKLTQRPFARFTNAMENFFTTRVLGPDLGPDPDGNGFSTFRPDYAAFYTPISNADFNSFTGYLTSNAKTWQNIGRLTLTNSALFHMSGGDAGVAVLAEGANEGWDYSPDHRLLTGEVWGQSAVQGAGHRSRFAVANEWRLPLLSELTMSASARYDAYKVAGSTISKPTYSVGLEYRPFGDLLLLRARYGTAFKAPTLADQFTGNSSYYANPTDYYNCALLGYDPAVASISCPAKYNGAPVKGLQSGNPKLKPISATNWSAGLVLSPISRMALGVDFYHWNIKDEVDIEARDKLLLQETACRLGQLDISSPSCQSAISKIIRNAKGELAEIQTPKVNVANEILDTVNVNFNYVFSAGFLGEFSPTLNYTNILQHKRQPYVGDPYIDLLRSPYWSTDFKTKLAASLTWRRGKWGATLYASRFGKSPNYLATLNASSPYTKAGEGTLPAWLTYNASVSYKPLAKLDVSFIVNNLLNAMPPVDTSYPGTSSAPYNKYNYDVYGRTFSLEARYKFGP</sequence>
<dbReference type="EMBL" id="BSOA01000002">
    <property type="protein sequence ID" value="GLQ86575.1"/>
    <property type="molecule type" value="Genomic_DNA"/>
</dbReference>
<keyword evidence="12" id="KW-0675">Receptor</keyword>
<gene>
    <name evidence="12" type="primary">btuB_2</name>
    <name evidence="12" type="ORF">GCM10007898_01410</name>
</gene>
<keyword evidence="13" id="KW-1185">Reference proteome</keyword>
<dbReference type="Pfam" id="PF07715">
    <property type="entry name" value="Plug"/>
    <property type="match status" value="1"/>
</dbReference>
<keyword evidence="5 9" id="KW-0798">TonB box</keyword>
<feature type="domain" description="TonB-dependent receptor plug" evidence="11">
    <location>
        <begin position="16"/>
        <end position="133"/>
    </location>
</feature>
<evidence type="ECO:0000313" key="12">
    <source>
        <dbReference type="EMBL" id="GLQ86575.1"/>
    </source>
</evidence>
<evidence type="ECO:0000259" key="10">
    <source>
        <dbReference type="Pfam" id="PF00593"/>
    </source>
</evidence>
<dbReference type="InterPro" id="IPR039426">
    <property type="entry name" value="TonB-dep_rcpt-like"/>
</dbReference>
<evidence type="ECO:0000259" key="11">
    <source>
        <dbReference type="Pfam" id="PF07715"/>
    </source>
</evidence>
<evidence type="ECO:0000256" key="3">
    <source>
        <dbReference type="ARBA" id="ARBA00022452"/>
    </source>
</evidence>
<dbReference type="InterPro" id="IPR000531">
    <property type="entry name" value="Beta-barrel_TonB"/>
</dbReference>
<dbReference type="Gene3D" id="2.170.130.10">
    <property type="entry name" value="TonB-dependent receptor, plug domain"/>
    <property type="match status" value="1"/>
</dbReference>
<dbReference type="Proteomes" id="UP001156627">
    <property type="component" value="Unassembled WGS sequence"/>
</dbReference>
<comment type="subcellular location">
    <subcellularLocation>
        <location evidence="1 8">Cell outer membrane</location>
        <topology evidence="1 8">Multi-pass membrane protein</topology>
    </subcellularLocation>
</comment>
<keyword evidence="4 8" id="KW-0812">Transmembrane</keyword>
<dbReference type="PANTHER" id="PTHR47234">
    <property type="match status" value="1"/>
</dbReference>
<proteinExistence type="inferred from homology"/>
<name>A0ABQ5X4M2_9GAMM</name>
<evidence type="ECO:0000256" key="1">
    <source>
        <dbReference type="ARBA" id="ARBA00004571"/>
    </source>
</evidence>
<dbReference type="InterPro" id="IPR012910">
    <property type="entry name" value="Plug_dom"/>
</dbReference>
<evidence type="ECO:0000256" key="6">
    <source>
        <dbReference type="ARBA" id="ARBA00023136"/>
    </source>
</evidence>
<keyword evidence="6 8" id="KW-0472">Membrane</keyword>
<evidence type="ECO:0000256" key="7">
    <source>
        <dbReference type="ARBA" id="ARBA00023237"/>
    </source>
</evidence>
<organism evidence="12 13">
    <name type="scientific">Dyella flagellata</name>
    <dbReference type="NCBI Taxonomy" id="1867833"/>
    <lineage>
        <taxon>Bacteria</taxon>
        <taxon>Pseudomonadati</taxon>
        <taxon>Pseudomonadota</taxon>
        <taxon>Gammaproteobacteria</taxon>
        <taxon>Lysobacterales</taxon>
        <taxon>Rhodanobacteraceae</taxon>
        <taxon>Dyella</taxon>
    </lineage>
</organism>
<dbReference type="PROSITE" id="PS52016">
    <property type="entry name" value="TONB_DEPENDENT_REC_3"/>
    <property type="match status" value="1"/>
</dbReference>
<dbReference type="PANTHER" id="PTHR47234:SF1">
    <property type="entry name" value="TONB-DEPENDENT RECEPTOR"/>
    <property type="match status" value="1"/>
</dbReference>
<evidence type="ECO:0000256" key="4">
    <source>
        <dbReference type="ARBA" id="ARBA00022692"/>
    </source>
</evidence>
<evidence type="ECO:0000256" key="5">
    <source>
        <dbReference type="ARBA" id="ARBA00023077"/>
    </source>
</evidence>
<comment type="similarity">
    <text evidence="8 9">Belongs to the TonB-dependent receptor family.</text>
</comment>